<comment type="caution">
    <text evidence="1">The sequence shown here is derived from an EMBL/GenBank/DDBJ whole genome shotgun (WGS) entry which is preliminary data.</text>
</comment>
<organism evidence="1 2">
    <name type="scientific">Vibrio viridaestus</name>
    <dbReference type="NCBI Taxonomy" id="2487322"/>
    <lineage>
        <taxon>Bacteria</taxon>
        <taxon>Pseudomonadati</taxon>
        <taxon>Pseudomonadota</taxon>
        <taxon>Gammaproteobacteria</taxon>
        <taxon>Vibrionales</taxon>
        <taxon>Vibrionaceae</taxon>
        <taxon>Vibrio</taxon>
    </lineage>
</organism>
<name>A0A3N9TJZ7_9VIBR</name>
<dbReference type="RefSeq" id="WP_124936015.1">
    <property type="nucleotide sequence ID" value="NZ_RJVQ01000002.1"/>
</dbReference>
<keyword evidence="2" id="KW-1185">Reference proteome</keyword>
<sequence>MFSQFFNFSFNNWFGYGNYNHEHKNELHHFKEHSFWGPNHHHQWGVHEEAVDSTSSDSSIIAGTAYSTYLTLDNATVSLSGDGTISQDGVTITHSTGWCGYSSTYITSDVWNESGYKSVQIINDDDSIYVNNIVDINIVNESSTGTDIDLINVKRATIETGSGDDDINISVYSNNINWNNTFTISTGDGNDSVVMSDTLNTKNTSFDVSLGDGRDTLDVSSIDSDSTIDTSRYADGGDGLDTLIFSGQDTVEFENFEVIKGSDDAGLTIDSELLESNDSSYFGLVLSNVDVSFDDSVTVADTDDLSWAETAYLCSLGLNASDYSSLTVTADDGSTYHLLTDDTDYASA</sequence>
<proteinExistence type="predicted"/>
<dbReference type="Proteomes" id="UP000281112">
    <property type="component" value="Unassembled WGS sequence"/>
</dbReference>
<protein>
    <submittedName>
        <fullName evidence="1">Uncharacterized protein</fullName>
    </submittedName>
</protein>
<evidence type="ECO:0000313" key="1">
    <source>
        <dbReference type="EMBL" id="RQW63895.1"/>
    </source>
</evidence>
<accession>A0A3N9TJZ7</accession>
<dbReference type="EMBL" id="RJVQ01000002">
    <property type="protein sequence ID" value="RQW63895.1"/>
    <property type="molecule type" value="Genomic_DNA"/>
</dbReference>
<gene>
    <name evidence="1" type="ORF">EES38_04620</name>
</gene>
<dbReference type="OrthoDB" id="5878065at2"/>
<evidence type="ECO:0000313" key="2">
    <source>
        <dbReference type="Proteomes" id="UP000281112"/>
    </source>
</evidence>
<dbReference type="AlphaFoldDB" id="A0A3N9TJZ7"/>
<reference evidence="1 2" key="1">
    <citation type="submission" date="2018-11" db="EMBL/GenBank/DDBJ databases">
        <title>Vibrio LJC006 sp. nov., isolated from seawater during the bloom of the enteromorpha.</title>
        <authorList>
            <person name="Liang J."/>
        </authorList>
    </citation>
    <scope>NUCLEOTIDE SEQUENCE [LARGE SCALE GENOMIC DNA]</scope>
    <source>
        <strain evidence="1 2">LJC006</strain>
    </source>
</reference>